<evidence type="ECO:0000256" key="5">
    <source>
        <dbReference type="ARBA" id="ARBA00022884"/>
    </source>
</evidence>
<dbReference type="PANTHER" id="PTHR12537:SF186">
    <property type="entry name" value="PUMILIO HOMOLOG 14-RELATED"/>
    <property type="match status" value="1"/>
</dbReference>
<dbReference type="PROSITE" id="PS50302">
    <property type="entry name" value="PUM"/>
    <property type="match status" value="3"/>
</dbReference>
<feature type="repeat" description="Pumilio" evidence="6">
    <location>
        <begin position="366"/>
        <end position="403"/>
    </location>
</feature>
<dbReference type="EMBL" id="JBANAX010000464">
    <property type="protein sequence ID" value="KAL1207892.1"/>
    <property type="molecule type" value="Genomic_DNA"/>
</dbReference>
<dbReference type="PANTHER" id="PTHR12537">
    <property type="entry name" value="RNA BINDING PROTEIN PUMILIO-RELATED"/>
    <property type="match status" value="1"/>
</dbReference>
<name>A0ABD1AMH2_CARAN</name>
<keyword evidence="2" id="KW-0963">Cytoplasm</keyword>
<dbReference type="SUPFAM" id="SSF48371">
    <property type="entry name" value="ARM repeat"/>
    <property type="match status" value="1"/>
</dbReference>
<evidence type="ECO:0000256" key="3">
    <source>
        <dbReference type="ARBA" id="ARBA00022737"/>
    </source>
</evidence>
<feature type="repeat" description="Pumilio" evidence="6">
    <location>
        <begin position="465"/>
        <end position="504"/>
    </location>
</feature>
<dbReference type="InterPro" id="IPR016024">
    <property type="entry name" value="ARM-type_fold"/>
</dbReference>
<accession>A0ABD1AMH2</accession>
<organism evidence="9 10">
    <name type="scientific">Cardamine amara subsp. amara</name>
    <dbReference type="NCBI Taxonomy" id="228776"/>
    <lineage>
        <taxon>Eukaryota</taxon>
        <taxon>Viridiplantae</taxon>
        <taxon>Streptophyta</taxon>
        <taxon>Embryophyta</taxon>
        <taxon>Tracheophyta</taxon>
        <taxon>Spermatophyta</taxon>
        <taxon>Magnoliopsida</taxon>
        <taxon>eudicotyledons</taxon>
        <taxon>Gunneridae</taxon>
        <taxon>Pentapetalae</taxon>
        <taxon>rosids</taxon>
        <taxon>malvids</taxon>
        <taxon>Brassicales</taxon>
        <taxon>Brassicaceae</taxon>
        <taxon>Cardamineae</taxon>
        <taxon>Cardamine</taxon>
    </lineage>
</organism>
<dbReference type="InterPro" id="IPR033133">
    <property type="entry name" value="PUM-HD"/>
</dbReference>
<dbReference type="PROSITE" id="PS50303">
    <property type="entry name" value="PUM_HD"/>
    <property type="match status" value="1"/>
</dbReference>
<comment type="caution">
    <text evidence="9">The sequence shown here is derived from an EMBL/GenBank/DDBJ whole genome shotgun (WGS) entry which is preliminary data.</text>
</comment>
<evidence type="ECO:0000256" key="4">
    <source>
        <dbReference type="ARBA" id="ARBA00022845"/>
    </source>
</evidence>
<dbReference type="InterPro" id="IPR011989">
    <property type="entry name" value="ARM-like"/>
</dbReference>
<dbReference type="Proteomes" id="UP001558713">
    <property type="component" value="Unassembled WGS sequence"/>
</dbReference>
<comment type="subcellular location">
    <subcellularLocation>
        <location evidence="1">Cytoplasm</location>
    </subcellularLocation>
</comment>
<protein>
    <submittedName>
        <fullName evidence="9">Pumilio</fullName>
    </submittedName>
</protein>
<dbReference type="AlphaFoldDB" id="A0ABD1AMH2"/>
<dbReference type="SMART" id="SM00025">
    <property type="entry name" value="Pumilio"/>
    <property type="match status" value="6"/>
</dbReference>
<proteinExistence type="predicted"/>
<evidence type="ECO:0000313" key="9">
    <source>
        <dbReference type="EMBL" id="KAL1207892.1"/>
    </source>
</evidence>
<keyword evidence="4" id="KW-0810">Translation regulation</keyword>
<evidence type="ECO:0000259" key="8">
    <source>
        <dbReference type="PROSITE" id="PS50303"/>
    </source>
</evidence>
<gene>
    <name evidence="9" type="ORF">V5N11_015512</name>
</gene>
<sequence length="559" mass="63717">MESKFRLNTNGERSTAETPATAFRRGEPNQPQMQSSSSSSSQFQSDSQRSDEQFLNYPNHDLDLGTLNSSFGNLSFSDSSVRQNGNPLNHNLYNQPINGGAGAVRGGGGGGFLFPPPPPPMSYQLELELLRMSKLQELSYQNDSVNGNRSYGYDPSGGSIYNNGFLNGNSRDVPFPSRNQNPWEDMNGGFGYGTNGSMWNNNGGFSYNQDPSSSMENERSSLLFCAKDRVSCPQLKKRIIESSKETFDMIFNELIVHVCELMVDPFGHDVWNHMFPKCSKEQITMIADMITRHQYQFINICFDSLGTRALQFLLVFIAKVSEDLIMRMVDTITIIALQLSRSNNGKHVILGCFKVFRLSHYRNLLEVIAQNCYQIAIDQHGCCLLQQALQLDRNPDPNQEAVQPDREELRLRALKKIDRAQLRQRLIQEIIANALKLCLNCYGNYVVQYIVEMDNRNVIELLVRQLLGNYGYLSRNKYGSHAVQKLLKIRNLDTRMIVHDLLIDIDTLLLDPFGNYVIQTAWLVSKDDMRSVLRWHIENNIRLMRCSKYGKKILEKLNL</sequence>
<dbReference type="InterPro" id="IPR001313">
    <property type="entry name" value="Pumilio_RNA-bd_rpt"/>
</dbReference>
<keyword evidence="5" id="KW-0694">RNA-binding</keyword>
<reference evidence="9 10" key="1">
    <citation type="submission" date="2024-04" db="EMBL/GenBank/DDBJ databases">
        <title>Genome assembly C_amara_ONT_v2.</title>
        <authorList>
            <person name="Yant L."/>
            <person name="Moore C."/>
            <person name="Slenker M."/>
        </authorList>
    </citation>
    <scope>NUCLEOTIDE SEQUENCE [LARGE SCALE GENOMIC DNA]</scope>
    <source>
        <tissue evidence="9">Leaf</tissue>
    </source>
</reference>
<evidence type="ECO:0000256" key="1">
    <source>
        <dbReference type="ARBA" id="ARBA00004496"/>
    </source>
</evidence>
<dbReference type="Gene3D" id="1.25.10.10">
    <property type="entry name" value="Leucine-rich Repeat Variant"/>
    <property type="match status" value="1"/>
</dbReference>
<keyword evidence="10" id="KW-1185">Reference proteome</keyword>
<feature type="domain" description="PUM-HD" evidence="8">
    <location>
        <begin position="194"/>
        <end position="559"/>
    </location>
</feature>
<feature type="compositionally biased region" description="Polar residues" evidence="7">
    <location>
        <begin position="1"/>
        <end position="18"/>
    </location>
</feature>
<feature type="compositionally biased region" description="Low complexity" evidence="7">
    <location>
        <begin position="30"/>
        <end position="47"/>
    </location>
</feature>
<feature type="repeat" description="Pumilio" evidence="6">
    <location>
        <begin position="429"/>
        <end position="464"/>
    </location>
</feature>
<dbReference type="GO" id="GO:0005737">
    <property type="term" value="C:cytoplasm"/>
    <property type="evidence" value="ECO:0007669"/>
    <property type="project" value="UniProtKB-SubCell"/>
</dbReference>
<evidence type="ECO:0000313" key="10">
    <source>
        <dbReference type="Proteomes" id="UP001558713"/>
    </source>
</evidence>
<keyword evidence="3" id="KW-0677">Repeat</keyword>
<feature type="region of interest" description="Disordered" evidence="7">
    <location>
        <begin position="1"/>
        <end position="61"/>
    </location>
</feature>
<dbReference type="GO" id="GO:0006417">
    <property type="term" value="P:regulation of translation"/>
    <property type="evidence" value="ECO:0007669"/>
    <property type="project" value="UniProtKB-KW"/>
</dbReference>
<evidence type="ECO:0000256" key="2">
    <source>
        <dbReference type="ARBA" id="ARBA00022490"/>
    </source>
</evidence>
<evidence type="ECO:0000256" key="7">
    <source>
        <dbReference type="SAM" id="MobiDB-lite"/>
    </source>
</evidence>
<dbReference type="GO" id="GO:0003723">
    <property type="term" value="F:RNA binding"/>
    <property type="evidence" value="ECO:0007669"/>
    <property type="project" value="UniProtKB-KW"/>
</dbReference>
<evidence type="ECO:0000256" key="6">
    <source>
        <dbReference type="PROSITE-ProRule" id="PRU00317"/>
    </source>
</evidence>
<dbReference type="Pfam" id="PF00806">
    <property type="entry name" value="PUF"/>
    <property type="match status" value="5"/>
</dbReference>